<reference evidence="1" key="1">
    <citation type="submission" date="2010-02" db="EMBL/GenBank/DDBJ databases">
        <authorList>
            <person name="Genoscope - CEA"/>
        </authorList>
    </citation>
    <scope>NUCLEOTIDE SEQUENCE</scope>
    <source>
        <plasmid evidence="1">VIBNI_pA</plasmid>
    </source>
</reference>
<geneLocation type="plasmid" evidence="1">
    <name>VIBNI_pA</name>
</geneLocation>
<dbReference type="AlphaFoldDB" id="A0A9P1JLG7"/>
<protein>
    <submittedName>
        <fullName evidence="1">Uncharacterized protein</fullName>
    </submittedName>
</protein>
<name>A0A9P1JLG7_9VIBR</name>
<keyword evidence="1" id="KW-0614">Plasmid</keyword>
<organism evidence="1">
    <name type="scientific">Vibrio nigripulchritudo</name>
    <dbReference type="NCBI Taxonomy" id="28173"/>
    <lineage>
        <taxon>Bacteria</taxon>
        <taxon>Pseudomonadati</taxon>
        <taxon>Pseudomonadota</taxon>
        <taxon>Gammaproteobacteria</taxon>
        <taxon>Vibrionales</taxon>
        <taxon>Vibrionaceae</taxon>
        <taxon>Vibrio</taxon>
    </lineage>
</organism>
<gene>
    <name evidence="1" type="ORF">VIBNI_0182</name>
</gene>
<sequence length="44" mass="4888">MAENKKKRSPLSGSFRGQQEDYDAHLELAGSGFNYKDAGKLDDL</sequence>
<evidence type="ECO:0000313" key="1">
    <source>
        <dbReference type="EMBL" id="CBJ93203.1"/>
    </source>
</evidence>
<accession>A0A9P1JLG7</accession>
<dbReference type="EMBL" id="FP893246">
    <property type="protein sequence ID" value="CBJ93203.1"/>
    <property type="molecule type" value="Genomic_DNA"/>
</dbReference>
<proteinExistence type="predicted"/>